<comment type="caution">
    <text evidence="2">The sequence shown here is derived from an EMBL/GenBank/DDBJ whole genome shotgun (WGS) entry which is preliminary data.</text>
</comment>
<protein>
    <recommendedName>
        <fullName evidence="4">Extracellular protein</fullName>
    </recommendedName>
</protein>
<keyword evidence="1" id="KW-0732">Signal</keyword>
<keyword evidence="3" id="KW-1185">Reference proteome</keyword>
<evidence type="ECO:0000313" key="3">
    <source>
        <dbReference type="Proteomes" id="UP001314263"/>
    </source>
</evidence>
<proteinExistence type="predicted"/>
<dbReference type="AlphaFoldDB" id="A0AAV1I0G5"/>
<sequence>MDCRSTMRPAVAALLLVTFAGTSFAQNEILQRPCTSKDNCFAQWGYITSQIKFQEELSPELNCRCNHGDISKCPKSLKRDFRFPMRVAFVLATLVFVVGLSSTNAEDVYFFPNNILQRPCTSKDNCYAQGGFVSGDIRTAETSTTNPGWPGINCRCNHGDPSRCPHSVCCMEKDGAGCVNTDDCCGSAHCTFYGKCVT</sequence>
<organism evidence="2 3">
    <name type="scientific">Coccomyxa viridis</name>
    <dbReference type="NCBI Taxonomy" id="1274662"/>
    <lineage>
        <taxon>Eukaryota</taxon>
        <taxon>Viridiplantae</taxon>
        <taxon>Chlorophyta</taxon>
        <taxon>core chlorophytes</taxon>
        <taxon>Trebouxiophyceae</taxon>
        <taxon>Trebouxiophyceae incertae sedis</taxon>
        <taxon>Coccomyxaceae</taxon>
        <taxon>Coccomyxa</taxon>
    </lineage>
</organism>
<reference evidence="2 3" key="1">
    <citation type="submission" date="2023-10" db="EMBL/GenBank/DDBJ databases">
        <authorList>
            <person name="Maclean D."/>
            <person name="Macfadyen A."/>
        </authorList>
    </citation>
    <scope>NUCLEOTIDE SEQUENCE [LARGE SCALE GENOMIC DNA]</scope>
</reference>
<accession>A0AAV1I0G5</accession>
<evidence type="ECO:0008006" key="4">
    <source>
        <dbReference type="Google" id="ProtNLM"/>
    </source>
</evidence>
<feature type="chain" id="PRO_5043987546" description="Extracellular protein" evidence="1">
    <location>
        <begin position="26"/>
        <end position="198"/>
    </location>
</feature>
<gene>
    <name evidence="2" type="ORF">CVIRNUC_003672</name>
</gene>
<dbReference type="EMBL" id="CAUYUE010000004">
    <property type="protein sequence ID" value="CAK0769496.1"/>
    <property type="molecule type" value="Genomic_DNA"/>
</dbReference>
<name>A0AAV1I0G5_9CHLO</name>
<evidence type="ECO:0000256" key="1">
    <source>
        <dbReference type="SAM" id="SignalP"/>
    </source>
</evidence>
<feature type="signal peptide" evidence="1">
    <location>
        <begin position="1"/>
        <end position="25"/>
    </location>
</feature>
<evidence type="ECO:0000313" key="2">
    <source>
        <dbReference type="EMBL" id="CAK0769496.1"/>
    </source>
</evidence>
<dbReference type="Proteomes" id="UP001314263">
    <property type="component" value="Unassembled WGS sequence"/>
</dbReference>